<dbReference type="EMBL" id="DQAY01000023">
    <property type="protein sequence ID" value="HCO22222.1"/>
    <property type="molecule type" value="Genomic_DNA"/>
</dbReference>
<sequence>MFERISNGWALSKQSFRVLMLDKELLLFPIMSGISCLLVLASFALPLWDSKYFNTIMNDQQAPQDPLAYVILFAFYFVNYFVMIFFNSALMACAIIRLKGGNPNVSDGFNAALNRLPQIAGWALVSATVGFILKMIESRSERIGQIVAGLLGMAWSITTYFVIPVLVVEKKNPFEAMKRSVSVLRETWGESLVANFGIGAIMFLIMIPVFLMMVGGGMLIATGNALAGGVLIGCAILLILLISLVSSAVHAILIAAIYLFAAEGEAPAQFDQTLIAHAFNRK</sequence>
<feature type="transmembrane region" description="Helical" evidence="1">
    <location>
        <begin position="226"/>
        <end position="259"/>
    </location>
</feature>
<keyword evidence="1" id="KW-0472">Membrane</keyword>
<evidence type="ECO:0000313" key="2">
    <source>
        <dbReference type="EMBL" id="HCO22222.1"/>
    </source>
</evidence>
<feature type="transmembrane region" description="Helical" evidence="1">
    <location>
        <begin position="118"/>
        <end position="136"/>
    </location>
</feature>
<comment type="caution">
    <text evidence="2">The sequence shown here is derived from an EMBL/GenBank/DDBJ whole genome shotgun (WGS) entry which is preliminary data.</text>
</comment>
<keyword evidence="1" id="KW-1133">Transmembrane helix</keyword>
<reference evidence="2 3" key="1">
    <citation type="journal article" date="2018" name="Nat. Biotechnol.">
        <title>A standardized bacterial taxonomy based on genome phylogeny substantially revises the tree of life.</title>
        <authorList>
            <person name="Parks D.H."/>
            <person name="Chuvochina M."/>
            <person name="Waite D.W."/>
            <person name="Rinke C."/>
            <person name="Skarshewski A."/>
            <person name="Chaumeil P.A."/>
            <person name="Hugenholtz P."/>
        </authorList>
    </citation>
    <scope>NUCLEOTIDE SEQUENCE [LARGE SCALE GENOMIC DNA]</scope>
    <source>
        <strain evidence="2">UBA9375</strain>
    </source>
</reference>
<evidence type="ECO:0008006" key="4">
    <source>
        <dbReference type="Google" id="ProtNLM"/>
    </source>
</evidence>
<protein>
    <recommendedName>
        <fullName evidence="4">Glycerophosphoryl diester phosphodiesterase membrane domain-containing protein</fullName>
    </recommendedName>
</protein>
<organism evidence="2 3">
    <name type="scientific">Gimesia maris</name>
    <dbReference type="NCBI Taxonomy" id="122"/>
    <lineage>
        <taxon>Bacteria</taxon>
        <taxon>Pseudomonadati</taxon>
        <taxon>Planctomycetota</taxon>
        <taxon>Planctomycetia</taxon>
        <taxon>Planctomycetales</taxon>
        <taxon>Planctomycetaceae</taxon>
        <taxon>Gimesia</taxon>
    </lineage>
</organism>
<accession>A0A3D3R2B3</accession>
<dbReference type="Pfam" id="PF19656">
    <property type="entry name" value="DUF6159"/>
    <property type="match status" value="1"/>
</dbReference>
<dbReference type="InterPro" id="IPR046157">
    <property type="entry name" value="DUF6159"/>
</dbReference>
<feature type="transmembrane region" description="Helical" evidence="1">
    <location>
        <begin position="192"/>
        <end position="214"/>
    </location>
</feature>
<dbReference type="Proteomes" id="UP000263642">
    <property type="component" value="Unassembled WGS sequence"/>
</dbReference>
<proteinExistence type="predicted"/>
<name>A0A3D3R2B3_9PLAN</name>
<feature type="transmembrane region" description="Helical" evidence="1">
    <location>
        <begin position="26"/>
        <end position="48"/>
    </location>
</feature>
<feature type="transmembrane region" description="Helical" evidence="1">
    <location>
        <begin position="69"/>
        <end position="98"/>
    </location>
</feature>
<evidence type="ECO:0000313" key="3">
    <source>
        <dbReference type="Proteomes" id="UP000263642"/>
    </source>
</evidence>
<dbReference type="AlphaFoldDB" id="A0A3D3R2B3"/>
<evidence type="ECO:0000256" key="1">
    <source>
        <dbReference type="SAM" id="Phobius"/>
    </source>
</evidence>
<feature type="transmembrane region" description="Helical" evidence="1">
    <location>
        <begin position="148"/>
        <end position="168"/>
    </location>
</feature>
<gene>
    <name evidence="2" type="ORF">DIT97_03820</name>
</gene>
<keyword evidence="1" id="KW-0812">Transmembrane</keyword>